<keyword evidence="4" id="KW-1003">Cell membrane</keyword>
<evidence type="ECO:0000256" key="8">
    <source>
        <dbReference type="ARBA" id="ARBA00022967"/>
    </source>
</evidence>
<evidence type="ECO:0000313" key="11">
    <source>
        <dbReference type="EMBL" id="SIQ51957.1"/>
    </source>
</evidence>
<dbReference type="AlphaFoldDB" id="A0A1N6TFD1"/>
<evidence type="ECO:0000256" key="5">
    <source>
        <dbReference type="ARBA" id="ARBA00022519"/>
    </source>
</evidence>
<dbReference type="SUPFAM" id="SSF52540">
    <property type="entry name" value="P-loop containing nucleoside triphosphate hydrolases"/>
    <property type="match status" value="1"/>
</dbReference>
<dbReference type="InterPro" id="IPR003593">
    <property type="entry name" value="AAA+_ATPase"/>
</dbReference>
<evidence type="ECO:0000256" key="7">
    <source>
        <dbReference type="ARBA" id="ARBA00022840"/>
    </source>
</evidence>
<keyword evidence="6" id="KW-0547">Nucleotide-binding</keyword>
<evidence type="ECO:0000259" key="10">
    <source>
        <dbReference type="PROSITE" id="PS50893"/>
    </source>
</evidence>
<dbReference type="STRING" id="56779.SAMN05421834_10557"/>
<accession>A0A1N6TFD1</accession>
<dbReference type="CDD" id="cd03257">
    <property type="entry name" value="ABC_NikE_OppD_transporters"/>
    <property type="match status" value="1"/>
</dbReference>
<evidence type="ECO:0000256" key="6">
    <source>
        <dbReference type="ARBA" id="ARBA00022741"/>
    </source>
</evidence>
<dbReference type="SMART" id="SM00382">
    <property type="entry name" value="AAA"/>
    <property type="match status" value="1"/>
</dbReference>
<dbReference type="EMBL" id="FTNC01000005">
    <property type="protein sequence ID" value="SIQ51957.1"/>
    <property type="molecule type" value="Genomic_DNA"/>
</dbReference>
<proteinExistence type="inferred from homology"/>
<keyword evidence="9" id="KW-0472">Membrane</keyword>
<evidence type="ECO:0000256" key="3">
    <source>
        <dbReference type="ARBA" id="ARBA00022448"/>
    </source>
</evidence>
<dbReference type="InterPro" id="IPR027417">
    <property type="entry name" value="P-loop_NTPase"/>
</dbReference>
<keyword evidence="7 11" id="KW-0067">ATP-binding</keyword>
<reference evidence="12" key="1">
    <citation type="submission" date="2017-01" db="EMBL/GenBank/DDBJ databases">
        <authorList>
            <person name="Varghese N."/>
            <person name="Submissions S."/>
        </authorList>
    </citation>
    <scope>NUCLEOTIDE SEQUENCE [LARGE SCALE GENOMIC DNA]</scope>
    <source>
        <strain evidence="12">ATCC 700103</strain>
    </source>
</reference>
<evidence type="ECO:0000313" key="12">
    <source>
        <dbReference type="Proteomes" id="UP000185669"/>
    </source>
</evidence>
<dbReference type="InterPro" id="IPR013563">
    <property type="entry name" value="Oligopep_ABC_C"/>
</dbReference>
<dbReference type="PROSITE" id="PS50893">
    <property type="entry name" value="ABC_TRANSPORTER_2"/>
    <property type="match status" value="1"/>
</dbReference>
<evidence type="ECO:0000256" key="2">
    <source>
        <dbReference type="ARBA" id="ARBA00005417"/>
    </source>
</evidence>
<dbReference type="OrthoDB" id="9806285at2"/>
<dbReference type="Gene3D" id="3.40.50.300">
    <property type="entry name" value="P-loop containing nucleotide triphosphate hydrolases"/>
    <property type="match status" value="1"/>
</dbReference>
<protein>
    <submittedName>
        <fullName evidence="11">Peptide/nickel transport system ATP-binding protein</fullName>
    </submittedName>
</protein>
<dbReference type="PROSITE" id="PS00211">
    <property type="entry name" value="ABC_TRANSPORTER_1"/>
    <property type="match status" value="1"/>
</dbReference>
<comment type="similarity">
    <text evidence="2">Belongs to the ABC transporter superfamily.</text>
</comment>
<feature type="domain" description="ABC transporter" evidence="10">
    <location>
        <begin position="8"/>
        <end position="267"/>
    </location>
</feature>
<dbReference type="GO" id="GO:0016887">
    <property type="term" value="F:ATP hydrolysis activity"/>
    <property type="evidence" value="ECO:0007669"/>
    <property type="project" value="InterPro"/>
</dbReference>
<dbReference type="GO" id="GO:0005886">
    <property type="term" value="C:plasma membrane"/>
    <property type="evidence" value="ECO:0007669"/>
    <property type="project" value="UniProtKB-SubCell"/>
</dbReference>
<dbReference type="RefSeq" id="WP_076544248.1">
    <property type="nucleotide sequence ID" value="NZ_FTNC01000005.1"/>
</dbReference>
<dbReference type="GO" id="GO:0005524">
    <property type="term" value="F:ATP binding"/>
    <property type="evidence" value="ECO:0007669"/>
    <property type="project" value="UniProtKB-KW"/>
</dbReference>
<sequence>MNKDDNILEMKNLKTHFFTDRGTVKAVDGVNLNVKKGKTLGVIGESGCGKSVTAHSILRLIPSPPGQIVDGSINYQQKDNKIIDLGKLDARGDTIRNIRGNEISMIFQEPMTSFGPQYTIGHQIMEAIMIHNPEMAEEEAKNKTIYLLDQVGIPKAEERVDSYPHEFSGGMLQRAMIAMALSCSPRLLIADEPTTALDVTVEAQILELLEELQDETGMSIIIITHNLAVVSEVADQIAVMYLGREVEFADSDQIIDNPLHPYTRGLWNSIPSLDGELKELKPVKGTVPDPINIPAGCPFADRCPEMIAGVCDQGNPPDKIEVEEGHYVRCFLYTE</sequence>
<keyword evidence="3" id="KW-0813">Transport</keyword>
<dbReference type="GO" id="GO:0015833">
    <property type="term" value="P:peptide transport"/>
    <property type="evidence" value="ECO:0007669"/>
    <property type="project" value="InterPro"/>
</dbReference>
<keyword evidence="8" id="KW-1278">Translocase</keyword>
<dbReference type="InterPro" id="IPR003439">
    <property type="entry name" value="ABC_transporter-like_ATP-bd"/>
</dbReference>
<keyword evidence="5" id="KW-0997">Cell inner membrane</keyword>
<gene>
    <name evidence="11" type="ORF">SAMN05421834_10557</name>
</gene>
<evidence type="ECO:0000256" key="4">
    <source>
        <dbReference type="ARBA" id="ARBA00022475"/>
    </source>
</evidence>
<comment type="subcellular location">
    <subcellularLocation>
        <location evidence="1">Cell membrane</location>
        <topology evidence="1">Peripheral membrane protein</topology>
    </subcellularLocation>
</comment>
<dbReference type="PANTHER" id="PTHR43297:SF14">
    <property type="entry name" value="ATPASE AAA-TYPE CORE DOMAIN-CONTAINING PROTEIN"/>
    <property type="match status" value="1"/>
</dbReference>
<dbReference type="InterPro" id="IPR017871">
    <property type="entry name" value="ABC_transporter-like_CS"/>
</dbReference>
<dbReference type="Pfam" id="PF08352">
    <property type="entry name" value="oligo_HPY"/>
    <property type="match status" value="1"/>
</dbReference>
<evidence type="ECO:0000256" key="1">
    <source>
        <dbReference type="ARBA" id="ARBA00004202"/>
    </source>
</evidence>
<dbReference type="FunFam" id="3.40.50.300:FF:000016">
    <property type="entry name" value="Oligopeptide ABC transporter ATP-binding component"/>
    <property type="match status" value="1"/>
</dbReference>
<dbReference type="Proteomes" id="UP000185669">
    <property type="component" value="Unassembled WGS sequence"/>
</dbReference>
<dbReference type="Pfam" id="PF00005">
    <property type="entry name" value="ABC_tran"/>
    <property type="match status" value="1"/>
</dbReference>
<dbReference type="PANTHER" id="PTHR43297">
    <property type="entry name" value="OLIGOPEPTIDE TRANSPORT ATP-BINDING PROTEIN APPD"/>
    <property type="match status" value="1"/>
</dbReference>
<dbReference type="NCBIfam" id="TIGR01727">
    <property type="entry name" value="oligo_HPY"/>
    <property type="match status" value="1"/>
</dbReference>
<organism evidence="11 12">
    <name type="scientific">Halanaerobium kushneri</name>
    <dbReference type="NCBI Taxonomy" id="56779"/>
    <lineage>
        <taxon>Bacteria</taxon>
        <taxon>Bacillati</taxon>
        <taxon>Bacillota</taxon>
        <taxon>Clostridia</taxon>
        <taxon>Halanaerobiales</taxon>
        <taxon>Halanaerobiaceae</taxon>
        <taxon>Halanaerobium</taxon>
    </lineage>
</organism>
<name>A0A1N6TFD1_9FIRM</name>
<dbReference type="InterPro" id="IPR050388">
    <property type="entry name" value="ABC_Ni/Peptide_Import"/>
</dbReference>
<evidence type="ECO:0000256" key="9">
    <source>
        <dbReference type="ARBA" id="ARBA00023136"/>
    </source>
</evidence>
<keyword evidence="12" id="KW-1185">Reference proteome</keyword>